<sequence length="173" mass="18884">MNLLLLLWLLVAASSVPLGRVLVIVDGKSLREHKNSFVAKWKDSLSSSASASKSMGKFTFVRPSILDESVEANLEDGTASSQRENEGEFEDYSHEADNDVTYVLKQRPKEESHDRSTSPAYLMGHVQEFAFKSSKGPKGPKGPNAPMVSTSEAVKHGRTQSSSKWAIGASDLE</sequence>
<evidence type="ECO:0000313" key="3">
    <source>
        <dbReference type="EMBL" id="SGZ58476.1"/>
    </source>
</evidence>
<evidence type="ECO:0000256" key="1">
    <source>
        <dbReference type="SAM" id="MobiDB-lite"/>
    </source>
</evidence>
<accession>A0A1L0DPI5</accession>
<proteinExistence type="predicted"/>
<feature type="region of interest" description="Disordered" evidence="1">
    <location>
        <begin position="71"/>
        <end position="93"/>
    </location>
</feature>
<gene>
    <name evidence="3" type="ORF">SAMEA4029009_CIC11G00000005796</name>
</gene>
<feature type="signal peptide" evidence="2">
    <location>
        <begin position="1"/>
        <end position="15"/>
    </location>
</feature>
<organism evidence="3 4">
    <name type="scientific">Sungouiella intermedia</name>
    <dbReference type="NCBI Taxonomy" id="45354"/>
    <lineage>
        <taxon>Eukaryota</taxon>
        <taxon>Fungi</taxon>
        <taxon>Dikarya</taxon>
        <taxon>Ascomycota</taxon>
        <taxon>Saccharomycotina</taxon>
        <taxon>Pichiomycetes</taxon>
        <taxon>Metschnikowiaceae</taxon>
        <taxon>Sungouiella</taxon>
    </lineage>
</organism>
<dbReference type="EMBL" id="LT635769">
    <property type="protein sequence ID" value="SGZ58476.1"/>
    <property type="molecule type" value="Genomic_DNA"/>
</dbReference>
<feature type="compositionally biased region" description="Basic and acidic residues" evidence="1">
    <location>
        <begin position="83"/>
        <end position="93"/>
    </location>
</feature>
<evidence type="ECO:0000313" key="4">
    <source>
        <dbReference type="Proteomes" id="UP000182259"/>
    </source>
</evidence>
<dbReference type="Proteomes" id="UP000182259">
    <property type="component" value="Chromosome VI"/>
</dbReference>
<reference evidence="4" key="1">
    <citation type="submission" date="2016-10" db="EMBL/GenBank/DDBJ databases">
        <authorList>
            <person name="Geijer C."/>
            <person name="Jareborg N."/>
            <person name="Dainat J."/>
        </authorList>
    </citation>
    <scope>NUCLEOTIDE SEQUENCE [LARGE SCALE GENOMIC DNA]</scope>
    <source>
        <strain evidence="4">PYCC 4715</strain>
    </source>
</reference>
<evidence type="ECO:0000256" key="2">
    <source>
        <dbReference type="SAM" id="SignalP"/>
    </source>
</evidence>
<feature type="region of interest" description="Disordered" evidence="1">
    <location>
        <begin position="129"/>
        <end position="173"/>
    </location>
</feature>
<protein>
    <submittedName>
        <fullName evidence="3">CIC11C00000005796</fullName>
    </submittedName>
</protein>
<keyword evidence="2" id="KW-0732">Signal</keyword>
<feature type="chain" id="PRO_5012611421" evidence="2">
    <location>
        <begin position="16"/>
        <end position="173"/>
    </location>
</feature>
<dbReference type="AlphaFoldDB" id="A0A1L0DPI5"/>
<name>A0A1L0DPI5_9ASCO</name>